<proteinExistence type="predicted"/>
<sequence length="56" mass="6435">MIIFVSLFLVVTFSKEECTYAADCYKRYPRWSLLPNYCIEGSCYSDFLNSGPKGHA</sequence>
<dbReference type="Pfam" id="PF07127">
    <property type="entry name" value="Nodulin_late"/>
    <property type="match status" value="1"/>
</dbReference>
<dbReference type="Proteomes" id="UP000265566">
    <property type="component" value="Chromosome 8"/>
</dbReference>
<protein>
    <submittedName>
        <fullName evidence="3">Putative Late nodulin</fullName>
    </submittedName>
</protein>
<dbReference type="Gramene" id="rna47257">
    <property type="protein sequence ID" value="RHN40992.1"/>
    <property type="gene ID" value="gene47257"/>
</dbReference>
<organism evidence="3">
    <name type="scientific">Medicago truncatula</name>
    <name type="common">Barrel medic</name>
    <name type="synonym">Medicago tribuloides</name>
    <dbReference type="NCBI Taxonomy" id="3880"/>
    <lineage>
        <taxon>Eukaryota</taxon>
        <taxon>Viridiplantae</taxon>
        <taxon>Streptophyta</taxon>
        <taxon>Embryophyta</taxon>
        <taxon>Tracheophyta</taxon>
        <taxon>Spermatophyta</taxon>
        <taxon>Magnoliopsida</taxon>
        <taxon>eudicotyledons</taxon>
        <taxon>Gunneridae</taxon>
        <taxon>Pentapetalae</taxon>
        <taxon>rosids</taxon>
        <taxon>fabids</taxon>
        <taxon>Fabales</taxon>
        <taxon>Fabaceae</taxon>
        <taxon>Papilionoideae</taxon>
        <taxon>50 kb inversion clade</taxon>
        <taxon>NPAAA clade</taxon>
        <taxon>Hologalegina</taxon>
        <taxon>IRL clade</taxon>
        <taxon>Trifolieae</taxon>
        <taxon>Medicago</taxon>
    </lineage>
</organism>
<dbReference type="EMBL" id="PSQE01000008">
    <property type="protein sequence ID" value="RHN40992.1"/>
    <property type="molecule type" value="Genomic_DNA"/>
</dbReference>
<dbReference type="AlphaFoldDB" id="A0A396GIQ1"/>
<gene>
    <name evidence="3" type="ORF">MtrunA17_Chr8g0361201</name>
</gene>
<feature type="chain" id="PRO_5017285834" evidence="1">
    <location>
        <begin position="22"/>
        <end position="56"/>
    </location>
</feature>
<evidence type="ECO:0000259" key="2">
    <source>
        <dbReference type="Pfam" id="PF07127"/>
    </source>
</evidence>
<comment type="caution">
    <text evidence="3">The sequence shown here is derived from an EMBL/GenBank/DDBJ whole genome shotgun (WGS) entry which is preliminary data.</text>
</comment>
<keyword evidence="1" id="KW-0732">Signal</keyword>
<evidence type="ECO:0000256" key="1">
    <source>
        <dbReference type="SAM" id="SignalP"/>
    </source>
</evidence>
<feature type="signal peptide" evidence="1">
    <location>
        <begin position="1"/>
        <end position="21"/>
    </location>
</feature>
<dbReference type="InterPro" id="IPR009810">
    <property type="entry name" value="Nodulin_late_dom"/>
</dbReference>
<accession>A0A396GIQ1</accession>
<name>A0A396GIQ1_MEDTR</name>
<feature type="domain" description="Late nodulin" evidence="2">
    <location>
        <begin position="1"/>
        <end position="44"/>
    </location>
</feature>
<dbReference type="GO" id="GO:0046872">
    <property type="term" value="F:metal ion binding"/>
    <property type="evidence" value="ECO:0007669"/>
    <property type="project" value="InterPro"/>
</dbReference>
<reference evidence="3" key="1">
    <citation type="journal article" date="2018" name="Nat. Plants">
        <title>Whole-genome landscape of Medicago truncatula symbiotic genes.</title>
        <authorList>
            <person name="Pecrix Y."/>
            <person name="Gamas P."/>
            <person name="Carrere S."/>
        </authorList>
    </citation>
    <scope>NUCLEOTIDE SEQUENCE</scope>
    <source>
        <tissue evidence="3">Leaves</tissue>
    </source>
</reference>
<evidence type="ECO:0000313" key="3">
    <source>
        <dbReference type="EMBL" id="RHN40992.1"/>
    </source>
</evidence>